<evidence type="ECO:0000313" key="4">
    <source>
        <dbReference type="EMBL" id="KAG2563328.1"/>
    </source>
</evidence>
<name>A0A8T0PQW7_PANVG</name>
<dbReference type="Proteomes" id="UP000823388">
    <property type="component" value="Chromosome 8K"/>
</dbReference>
<evidence type="ECO:0000256" key="2">
    <source>
        <dbReference type="SAM" id="MobiDB-lite"/>
    </source>
</evidence>
<organism evidence="4 5">
    <name type="scientific">Panicum virgatum</name>
    <name type="common">Blackwell switchgrass</name>
    <dbReference type="NCBI Taxonomy" id="38727"/>
    <lineage>
        <taxon>Eukaryota</taxon>
        <taxon>Viridiplantae</taxon>
        <taxon>Streptophyta</taxon>
        <taxon>Embryophyta</taxon>
        <taxon>Tracheophyta</taxon>
        <taxon>Spermatophyta</taxon>
        <taxon>Magnoliopsida</taxon>
        <taxon>Liliopsida</taxon>
        <taxon>Poales</taxon>
        <taxon>Poaceae</taxon>
        <taxon>PACMAD clade</taxon>
        <taxon>Panicoideae</taxon>
        <taxon>Panicodae</taxon>
        <taxon>Paniceae</taxon>
        <taxon>Panicinae</taxon>
        <taxon>Panicum</taxon>
        <taxon>Panicum sect. Hiantes</taxon>
    </lineage>
</organism>
<dbReference type="AlphaFoldDB" id="A0A8T0PQW7"/>
<evidence type="ECO:0000256" key="1">
    <source>
        <dbReference type="ARBA" id="ARBA00009737"/>
    </source>
</evidence>
<dbReference type="Pfam" id="PF05755">
    <property type="entry name" value="REF"/>
    <property type="match status" value="1"/>
</dbReference>
<dbReference type="PANTHER" id="PTHR33732">
    <property type="entry name" value="REF/SRPP-LIKE PROTEIN OS05G0151300/LOC_OS05G05940"/>
    <property type="match status" value="1"/>
</dbReference>
<gene>
    <name evidence="4" type="ORF">PVAP13_8KG339002</name>
</gene>
<feature type="compositionally biased region" description="Polar residues" evidence="2">
    <location>
        <begin position="1"/>
        <end position="12"/>
    </location>
</feature>
<dbReference type="OrthoDB" id="1905464at2759"/>
<accession>A0A8T0PQW7</accession>
<feature type="region of interest" description="Disordered" evidence="2">
    <location>
        <begin position="1"/>
        <end position="24"/>
    </location>
</feature>
<protein>
    <recommendedName>
        <fullName evidence="6">Stress-related protein</fullName>
    </recommendedName>
</protein>
<sequence length="295" mass="32146">MAESNSNHQGQAEDNGMDQQKEREVMVTNQPVREVVVNNEQAPPKLEDREVVVNNEQAPKLEERELVVQEEQVRKLRYLGFVQVALAHALVYLAGLYGVSKDHAGLLRPGVDITESTVKGVVGPIYCKFHGVPLNILAFIDCKVDDMVHKLNRHLLGPLKAASARACAVACAVPVVACELIAEAQQSGVKGAARLAYVKVEPVAKDMYGRYEPVAEQLAVSAWYLLNSLPVFPHVAQVIVPTGAYCMTKYNRMVDAAARQGYTGARYLPTVPIERIAKVFASSAPEAKGAAETQT</sequence>
<evidence type="ECO:0000313" key="5">
    <source>
        <dbReference type="Proteomes" id="UP000823388"/>
    </source>
</evidence>
<keyword evidence="3" id="KW-0472">Membrane</keyword>
<dbReference type="InterPro" id="IPR008802">
    <property type="entry name" value="REF"/>
</dbReference>
<evidence type="ECO:0008006" key="6">
    <source>
        <dbReference type="Google" id="ProtNLM"/>
    </source>
</evidence>
<proteinExistence type="inferred from homology"/>
<feature type="transmembrane region" description="Helical" evidence="3">
    <location>
        <begin position="78"/>
        <end position="99"/>
    </location>
</feature>
<dbReference type="PANTHER" id="PTHR33732:SF3">
    <property type="entry name" value="OS07G0671800 PROTEIN"/>
    <property type="match status" value="1"/>
</dbReference>
<keyword evidence="5" id="KW-1185">Reference proteome</keyword>
<keyword evidence="3" id="KW-0812">Transmembrane</keyword>
<comment type="similarity">
    <text evidence="1">Belongs to the REF/SRPP family.</text>
</comment>
<evidence type="ECO:0000256" key="3">
    <source>
        <dbReference type="SAM" id="Phobius"/>
    </source>
</evidence>
<keyword evidence="3" id="KW-1133">Transmembrane helix</keyword>
<comment type="caution">
    <text evidence="4">The sequence shown here is derived from an EMBL/GenBank/DDBJ whole genome shotgun (WGS) entry which is preliminary data.</text>
</comment>
<reference evidence="4" key="1">
    <citation type="submission" date="2020-05" db="EMBL/GenBank/DDBJ databases">
        <title>WGS assembly of Panicum virgatum.</title>
        <authorList>
            <person name="Lovell J.T."/>
            <person name="Jenkins J."/>
            <person name="Shu S."/>
            <person name="Juenger T.E."/>
            <person name="Schmutz J."/>
        </authorList>
    </citation>
    <scope>NUCLEOTIDE SEQUENCE</scope>
    <source>
        <strain evidence="4">AP13</strain>
    </source>
</reference>
<dbReference type="EMBL" id="CM029051">
    <property type="protein sequence ID" value="KAG2563328.1"/>
    <property type="molecule type" value="Genomic_DNA"/>
</dbReference>